<dbReference type="EMBL" id="JQCE01000032">
    <property type="protein sequence ID" value="KRO16766.1"/>
    <property type="molecule type" value="Genomic_DNA"/>
</dbReference>
<dbReference type="InterPro" id="IPR035647">
    <property type="entry name" value="EFG_III/V"/>
</dbReference>
<dbReference type="PANTHER" id="PTHR16301">
    <property type="entry name" value="IMPACT-RELATED"/>
    <property type="match status" value="1"/>
</dbReference>
<comment type="similarity">
    <text evidence="1">Belongs to the IMPACT family.</text>
</comment>
<dbReference type="AlphaFoldDB" id="A0A0R2MT42"/>
<gene>
    <name evidence="4" type="ORF">IV56_GL000754</name>
</gene>
<dbReference type="Gene3D" id="3.30.230.30">
    <property type="entry name" value="Impact, N-terminal domain"/>
    <property type="match status" value="1"/>
</dbReference>
<dbReference type="STRING" id="1293598.IV56_GL000754"/>
<dbReference type="InterPro" id="IPR001498">
    <property type="entry name" value="Impact_N"/>
</dbReference>
<feature type="domain" description="UPF0029" evidence="3">
    <location>
        <begin position="140"/>
        <end position="195"/>
    </location>
</feature>
<evidence type="ECO:0000313" key="5">
    <source>
        <dbReference type="Proteomes" id="UP000050969"/>
    </source>
</evidence>
<name>A0A0R2MT42_9LACO</name>
<evidence type="ECO:0000256" key="1">
    <source>
        <dbReference type="ARBA" id="ARBA00007665"/>
    </source>
</evidence>
<dbReference type="SUPFAM" id="SSF54211">
    <property type="entry name" value="Ribosomal protein S5 domain 2-like"/>
    <property type="match status" value="1"/>
</dbReference>
<dbReference type="PATRIC" id="fig|1293598.4.peg.803"/>
<dbReference type="NCBIfam" id="TIGR00257">
    <property type="entry name" value="IMPACT_YIGZ"/>
    <property type="match status" value="1"/>
</dbReference>
<evidence type="ECO:0000313" key="4">
    <source>
        <dbReference type="EMBL" id="KRO16766.1"/>
    </source>
</evidence>
<accession>A0A0R2MT42</accession>
<dbReference type="SUPFAM" id="SSF54980">
    <property type="entry name" value="EF-G C-terminal domain-like"/>
    <property type="match status" value="1"/>
</dbReference>
<dbReference type="GO" id="GO:0006446">
    <property type="term" value="P:regulation of translational initiation"/>
    <property type="evidence" value="ECO:0007669"/>
    <property type="project" value="TreeGrafter"/>
</dbReference>
<dbReference type="InterPro" id="IPR020568">
    <property type="entry name" value="Ribosomal_Su5_D2-typ_SF"/>
</dbReference>
<proteinExistence type="inferred from homology"/>
<dbReference type="Gene3D" id="3.30.70.240">
    <property type="match status" value="1"/>
</dbReference>
<sequence>MTSDYRTIAHDGVNEMIIKKSRFITTMARVHTTEEAEALIARVKKEHYKANHSVSAFQLGDHDQVQRAHDDGEPSGTAGAPMLQVLQQMQLKDVVAVTTRYFGGIKLGAGGLIRAYANSVSEAAHALGIVRLAEQVACQITISYAQLGSIQNYLAEQDLQVDHIDYAADVTVHLFVDTSAVDAFSAAIIERFNNQLTLTRGDKRFREIPVTE</sequence>
<evidence type="ECO:0000259" key="2">
    <source>
        <dbReference type="Pfam" id="PF01205"/>
    </source>
</evidence>
<dbReference type="InterPro" id="IPR015269">
    <property type="entry name" value="UPF0029_Impact_C"/>
</dbReference>
<reference evidence="4 5" key="1">
    <citation type="journal article" date="2015" name="Genome Announc.">
        <title>Expanding the biotechnology potential of lactobacilli through comparative genomics of 213 strains and associated genera.</title>
        <authorList>
            <person name="Sun Z."/>
            <person name="Harris H.M."/>
            <person name="McCann A."/>
            <person name="Guo C."/>
            <person name="Argimon S."/>
            <person name="Zhang W."/>
            <person name="Yang X."/>
            <person name="Jeffery I.B."/>
            <person name="Cooney J.C."/>
            <person name="Kagawa T.F."/>
            <person name="Liu W."/>
            <person name="Song Y."/>
            <person name="Salvetti E."/>
            <person name="Wrobel A."/>
            <person name="Rasinkangas P."/>
            <person name="Parkhill J."/>
            <person name="Rea M.C."/>
            <person name="O'Sullivan O."/>
            <person name="Ritari J."/>
            <person name="Douillard F.P."/>
            <person name="Paul Ross R."/>
            <person name="Yang R."/>
            <person name="Briner A.E."/>
            <person name="Felis G.E."/>
            <person name="de Vos W.M."/>
            <person name="Barrangou R."/>
            <person name="Klaenhammer T.R."/>
            <person name="Caufield P.W."/>
            <person name="Cui Y."/>
            <person name="Zhang H."/>
            <person name="O'Toole P.W."/>
        </authorList>
    </citation>
    <scope>NUCLEOTIDE SEQUENCE [LARGE SCALE GENOMIC DNA]</scope>
    <source>
        <strain evidence="4 5">DSM 24301</strain>
    </source>
</reference>
<dbReference type="InterPro" id="IPR023582">
    <property type="entry name" value="Impact"/>
</dbReference>
<dbReference type="RefSeq" id="WP_056992868.1">
    <property type="nucleotide sequence ID" value="NZ_JQCE01000032.1"/>
</dbReference>
<evidence type="ECO:0000259" key="3">
    <source>
        <dbReference type="Pfam" id="PF09186"/>
    </source>
</evidence>
<dbReference type="PANTHER" id="PTHR16301:SF20">
    <property type="entry name" value="IMPACT FAMILY MEMBER YIGZ"/>
    <property type="match status" value="1"/>
</dbReference>
<dbReference type="GO" id="GO:0005737">
    <property type="term" value="C:cytoplasm"/>
    <property type="evidence" value="ECO:0007669"/>
    <property type="project" value="TreeGrafter"/>
</dbReference>
<dbReference type="InterPro" id="IPR036956">
    <property type="entry name" value="Impact_N_sf"/>
</dbReference>
<organism evidence="4 5">
    <name type="scientific">Lacticaseibacillus saniviri JCM 17471 = DSM 24301</name>
    <dbReference type="NCBI Taxonomy" id="1293598"/>
    <lineage>
        <taxon>Bacteria</taxon>
        <taxon>Bacillati</taxon>
        <taxon>Bacillota</taxon>
        <taxon>Bacilli</taxon>
        <taxon>Lactobacillales</taxon>
        <taxon>Lactobacillaceae</taxon>
        <taxon>Lacticaseibacillus</taxon>
    </lineage>
</organism>
<dbReference type="Proteomes" id="UP000050969">
    <property type="component" value="Unassembled WGS sequence"/>
</dbReference>
<keyword evidence="5" id="KW-1185">Reference proteome</keyword>
<evidence type="ECO:0008006" key="6">
    <source>
        <dbReference type="Google" id="ProtNLM"/>
    </source>
</evidence>
<dbReference type="Pfam" id="PF01205">
    <property type="entry name" value="Impact_N"/>
    <property type="match status" value="1"/>
</dbReference>
<comment type="caution">
    <text evidence="4">The sequence shown here is derived from an EMBL/GenBank/DDBJ whole genome shotgun (WGS) entry which is preliminary data.</text>
</comment>
<dbReference type="InterPro" id="IPR015796">
    <property type="entry name" value="Impact_YigZ-like"/>
</dbReference>
<feature type="domain" description="Impact N-terminal" evidence="2">
    <location>
        <begin position="19"/>
        <end position="123"/>
    </location>
</feature>
<protein>
    <recommendedName>
        <fullName evidence="6">YigZ family protein</fullName>
    </recommendedName>
</protein>
<dbReference type="Pfam" id="PF09186">
    <property type="entry name" value="DUF1949"/>
    <property type="match status" value="1"/>
</dbReference>